<dbReference type="GO" id="GO:0005737">
    <property type="term" value="C:cytoplasm"/>
    <property type="evidence" value="ECO:0007669"/>
    <property type="project" value="TreeGrafter"/>
</dbReference>
<evidence type="ECO:0000313" key="11">
    <source>
        <dbReference type="EMBL" id="NWK54567.1"/>
    </source>
</evidence>
<dbReference type="PANTHER" id="PTHR10256">
    <property type="entry name" value="SELENIDE, WATER DIKINASE"/>
    <property type="match status" value="1"/>
</dbReference>
<dbReference type="InterPro" id="IPR016188">
    <property type="entry name" value="PurM-like_N"/>
</dbReference>
<dbReference type="GO" id="GO:0016260">
    <property type="term" value="P:selenocysteine biosynthetic process"/>
    <property type="evidence" value="ECO:0007669"/>
    <property type="project" value="TreeGrafter"/>
</dbReference>
<dbReference type="EMBL" id="JACBAZ010000001">
    <property type="protein sequence ID" value="NWK54567.1"/>
    <property type="molecule type" value="Genomic_DNA"/>
</dbReference>
<dbReference type="Gene3D" id="3.90.650.10">
    <property type="entry name" value="PurM-like C-terminal domain"/>
    <property type="match status" value="1"/>
</dbReference>
<dbReference type="PIRSF" id="PIRSF036407">
    <property type="entry name" value="Selenphspht_syn"/>
    <property type="match status" value="1"/>
</dbReference>
<evidence type="ECO:0000256" key="8">
    <source>
        <dbReference type="ARBA" id="ARBA00023266"/>
    </source>
</evidence>
<evidence type="ECO:0000313" key="12">
    <source>
        <dbReference type="Proteomes" id="UP000557872"/>
    </source>
</evidence>
<dbReference type="Gene3D" id="3.30.1330.10">
    <property type="entry name" value="PurM-like, N-terminal domain"/>
    <property type="match status" value="1"/>
</dbReference>
<evidence type="ECO:0000256" key="2">
    <source>
        <dbReference type="ARBA" id="ARBA00022679"/>
    </source>
</evidence>
<accession>A0A851GHG4</accession>
<evidence type="ECO:0000259" key="9">
    <source>
        <dbReference type="Pfam" id="PF00586"/>
    </source>
</evidence>
<dbReference type="FunFam" id="3.30.1330.10:FF:000003">
    <property type="entry name" value="Selenide, water dikinase"/>
    <property type="match status" value="1"/>
</dbReference>
<dbReference type="NCBIfam" id="TIGR00476">
    <property type="entry name" value="selD"/>
    <property type="match status" value="1"/>
</dbReference>
<proteinExistence type="inferred from homology"/>
<dbReference type="NCBIfam" id="NF002098">
    <property type="entry name" value="PRK00943.1"/>
    <property type="match status" value="1"/>
</dbReference>
<keyword evidence="3" id="KW-0479">Metal-binding</keyword>
<keyword evidence="6" id="KW-0067">ATP-binding</keyword>
<dbReference type="GO" id="GO:0004756">
    <property type="term" value="F:selenide, water dikinase activity"/>
    <property type="evidence" value="ECO:0007669"/>
    <property type="project" value="UniProtKB-EC"/>
</dbReference>
<dbReference type="GO" id="GO:0046872">
    <property type="term" value="F:metal ion binding"/>
    <property type="evidence" value="ECO:0007669"/>
    <property type="project" value="UniProtKB-KW"/>
</dbReference>
<dbReference type="Proteomes" id="UP000557872">
    <property type="component" value="Unassembled WGS sequence"/>
</dbReference>
<dbReference type="InterPro" id="IPR036676">
    <property type="entry name" value="PurM-like_C_sf"/>
</dbReference>
<dbReference type="InterPro" id="IPR036921">
    <property type="entry name" value="PurM-like_N_sf"/>
</dbReference>
<keyword evidence="8" id="KW-0711">Selenium</keyword>
<dbReference type="SUPFAM" id="SSF56042">
    <property type="entry name" value="PurM C-terminal domain-like"/>
    <property type="match status" value="1"/>
</dbReference>
<gene>
    <name evidence="11" type="primary">selD</name>
    <name evidence="11" type="ORF">HW115_03020</name>
</gene>
<dbReference type="AlphaFoldDB" id="A0A851GHG4"/>
<feature type="domain" description="PurM-like N-terminal" evidence="9">
    <location>
        <begin position="20"/>
        <end position="127"/>
    </location>
</feature>
<dbReference type="InterPro" id="IPR010918">
    <property type="entry name" value="PurM-like_C_dom"/>
</dbReference>
<organism evidence="11 12">
    <name type="scientific">Oceaniferula marina</name>
    <dbReference type="NCBI Taxonomy" id="2748318"/>
    <lineage>
        <taxon>Bacteria</taxon>
        <taxon>Pseudomonadati</taxon>
        <taxon>Verrucomicrobiota</taxon>
        <taxon>Verrucomicrobiia</taxon>
        <taxon>Verrucomicrobiales</taxon>
        <taxon>Verrucomicrobiaceae</taxon>
        <taxon>Oceaniferula</taxon>
    </lineage>
</organism>
<protein>
    <submittedName>
        <fullName evidence="11">Selenide, water dikinase SelD</fullName>
        <ecNumber evidence="11">2.7.9.3</ecNumber>
    </submittedName>
</protein>
<dbReference type="SUPFAM" id="SSF55326">
    <property type="entry name" value="PurM N-terminal domain-like"/>
    <property type="match status" value="1"/>
</dbReference>
<dbReference type="GO" id="GO:0005524">
    <property type="term" value="F:ATP binding"/>
    <property type="evidence" value="ECO:0007669"/>
    <property type="project" value="UniProtKB-KW"/>
</dbReference>
<comment type="similarity">
    <text evidence="1">Belongs to the selenophosphate synthase 1 family. Class I subfamily.</text>
</comment>
<dbReference type="CDD" id="cd02195">
    <property type="entry name" value="SelD"/>
    <property type="match status" value="1"/>
</dbReference>
<keyword evidence="12" id="KW-1185">Reference proteome</keyword>
<comment type="caution">
    <text evidence="11">The sequence shown here is derived from an EMBL/GenBank/DDBJ whole genome shotgun (WGS) entry which is preliminary data.</text>
</comment>
<name>A0A851GHG4_9BACT</name>
<evidence type="ECO:0000256" key="5">
    <source>
        <dbReference type="ARBA" id="ARBA00022777"/>
    </source>
</evidence>
<keyword evidence="5 11" id="KW-0418">Kinase</keyword>
<evidence type="ECO:0000259" key="10">
    <source>
        <dbReference type="Pfam" id="PF02769"/>
    </source>
</evidence>
<feature type="domain" description="PurM-like C-terminal" evidence="10">
    <location>
        <begin position="139"/>
        <end position="318"/>
    </location>
</feature>
<dbReference type="PANTHER" id="PTHR10256:SF0">
    <property type="entry name" value="INACTIVE SELENIDE, WATER DIKINASE-LIKE PROTEIN-RELATED"/>
    <property type="match status" value="1"/>
</dbReference>
<dbReference type="Pfam" id="PF00586">
    <property type="entry name" value="AIRS"/>
    <property type="match status" value="1"/>
</dbReference>
<evidence type="ECO:0000256" key="6">
    <source>
        <dbReference type="ARBA" id="ARBA00022840"/>
    </source>
</evidence>
<dbReference type="EC" id="2.7.9.3" evidence="11"/>
<evidence type="ECO:0000256" key="1">
    <source>
        <dbReference type="ARBA" id="ARBA00008026"/>
    </source>
</evidence>
<keyword evidence="4" id="KW-0547">Nucleotide-binding</keyword>
<evidence type="ECO:0000256" key="4">
    <source>
        <dbReference type="ARBA" id="ARBA00022741"/>
    </source>
</evidence>
<evidence type="ECO:0000256" key="3">
    <source>
        <dbReference type="ARBA" id="ARBA00022723"/>
    </source>
</evidence>
<keyword evidence="2 11" id="KW-0808">Transferase</keyword>
<evidence type="ECO:0000256" key="7">
    <source>
        <dbReference type="ARBA" id="ARBA00022842"/>
    </source>
</evidence>
<reference evidence="11 12" key="1">
    <citation type="submission" date="2020-07" db="EMBL/GenBank/DDBJ databases">
        <title>Roseicoccus Jingziensis gen. nov., sp. nov., isolated from coastal seawater.</title>
        <authorList>
            <person name="Feng X."/>
        </authorList>
    </citation>
    <scope>NUCLEOTIDE SEQUENCE [LARGE SCALE GENOMIC DNA]</scope>
    <source>
        <strain evidence="11 12">N1E253</strain>
    </source>
</reference>
<keyword evidence="7" id="KW-0460">Magnesium</keyword>
<dbReference type="InterPro" id="IPR004536">
    <property type="entry name" value="SPS/SelD"/>
</dbReference>
<dbReference type="Pfam" id="PF02769">
    <property type="entry name" value="AIRS_C"/>
    <property type="match status" value="1"/>
</dbReference>
<sequence length="321" mass="33877">MHELPQYHDPRLLVGSATADDAGVFKLTDDIALVQTTDFFTPIVDDPELYGRIAAANALSDVYAMGGRPVTALAIAGMPSDLVDNDTIQSIFRGGAQMCVEAECSLAGGHTIRNPEPIYGLAVTGIVHPERHLANAHAKPGEHLVLTKPLGSGIISTAIKRGLCPPELANRASTLMATLNKPGAELAERDLIHCCTDITGFGLAGHLIEICRSSGVSAELDVSALPFIDPVVADFIEQGCVPGGSLKNLKHAETATHFSDRVSHSQKILYADAQTSGGLLLSVPDHNLNGVMELLEESKAPCAVIIGKTVPQKEFAVYCTA</sequence>